<comment type="caution">
    <text evidence="1">The sequence shown here is derived from an EMBL/GenBank/DDBJ whole genome shotgun (WGS) entry which is preliminary data.</text>
</comment>
<reference evidence="2" key="1">
    <citation type="journal article" date="2019" name="Int. J. Syst. Evol. Microbiol.">
        <title>The Global Catalogue of Microorganisms (GCM) 10K type strain sequencing project: providing services to taxonomists for standard genome sequencing and annotation.</title>
        <authorList>
            <consortium name="The Broad Institute Genomics Platform"/>
            <consortium name="The Broad Institute Genome Sequencing Center for Infectious Disease"/>
            <person name="Wu L."/>
            <person name="Ma J."/>
        </authorList>
    </citation>
    <scope>NUCLEOTIDE SEQUENCE [LARGE SCALE GENOMIC DNA]</scope>
    <source>
        <strain evidence="2">CGMCC 1.15053</strain>
    </source>
</reference>
<evidence type="ECO:0008006" key="3">
    <source>
        <dbReference type="Google" id="ProtNLM"/>
    </source>
</evidence>
<name>A0ABW1DLI3_9DEIO</name>
<evidence type="ECO:0000313" key="1">
    <source>
        <dbReference type="EMBL" id="MFC5849492.1"/>
    </source>
</evidence>
<gene>
    <name evidence="1" type="ORF">ACFPQ6_14360</name>
</gene>
<keyword evidence="2" id="KW-1185">Reference proteome</keyword>
<accession>A0ABW1DLI3</accession>
<organism evidence="1 2">
    <name type="scientific">Deinococcus petrolearius</name>
    <dbReference type="NCBI Taxonomy" id="1751295"/>
    <lineage>
        <taxon>Bacteria</taxon>
        <taxon>Thermotogati</taxon>
        <taxon>Deinococcota</taxon>
        <taxon>Deinococci</taxon>
        <taxon>Deinococcales</taxon>
        <taxon>Deinococcaceae</taxon>
        <taxon>Deinococcus</taxon>
    </lineage>
</organism>
<sequence length="161" mass="18315">MIPESLRAEAALQHLLLREGFTTSSEIVPWADAWVMRLDDLPDELVDISLSRGRADDILSALNRLAQTVLDAAAFGRLCQLLYLWLEREPQELGSITALLWRVHYDSVDGIRPLTFEPSQGLYMFREYQNLIPDGYVQMTLDELREEVLEFLTGYASPGEA</sequence>
<protein>
    <recommendedName>
        <fullName evidence="3">DUF2247 domain-containing protein</fullName>
    </recommendedName>
</protein>
<dbReference type="Proteomes" id="UP001595979">
    <property type="component" value="Unassembled WGS sequence"/>
</dbReference>
<evidence type="ECO:0000313" key="2">
    <source>
        <dbReference type="Proteomes" id="UP001595979"/>
    </source>
</evidence>
<dbReference type="EMBL" id="JBHSOH010000022">
    <property type="protein sequence ID" value="MFC5849492.1"/>
    <property type="molecule type" value="Genomic_DNA"/>
</dbReference>
<dbReference type="RefSeq" id="WP_380050686.1">
    <property type="nucleotide sequence ID" value="NZ_JBHSOH010000022.1"/>
</dbReference>
<proteinExistence type="predicted"/>